<gene>
    <name evidence="1" type="ORF">RHMOL_Rhmol09G0110800</name>
</gene>
<sequence length="264" mass="29196">MVMTQACSDFKTFFDTGLAVEEAVQLGILDKPEPAPKPKKVYSGNSNALFGNSNYTNLPNTSTNTTQAKPVNQIATQTSQPRTQPRTFAQFSAPLSAVLEKLVESGTLKPLTPTPLPQKLPASHNPNAYCAYHQNVGHLTDNCFRLRHAIQDLIDNKTLPMPPQKPNTVSNPFPKHSNACINLISISQPFDPSLYIIPDTQPKPAIELPVEDTVCALETVEWDFQVRWEDLVQDFLAVEDRALITGVWPVALNPSQIEELEHGE</sequence>
<protein>
    <submittedName>
        <fullName evidence="1">Uncharacterized protein</fullName>
    </submittedName>
</protein>
<proteinExistence type="predicted"/>
<evidence type="ECO:0000313" key="2">
    <source>
        <dbReference type="Proteomes" id="UP001062846"/>
    </source>
</evidence>
<keyword evidence="2" id="KW-1185">Reference proteome</keyword>
<dbReference type="EMBL" id="CM046396">
    <property type="protein sequence ID" value="KAI8538532.1"/>
    <property type="molecule type" value="Genomic_DNA"/>
</dbReference>
<dbReference type="Proteomes" id="UP001062846">
    <property type="component" value="Chromosome 9"/>
</dbReference>
<reference evidence="1" key="1">
    <citation type="submission" date="2022-02" db="EMBL/GenBank/DDBJ databases">
        <title>Plant Genome Project.</title>
        <authorList>
            <person name="Zhang R.-G."/>
        </authorList>
    </citation>
    <scope>NUCLEOTIDE SEQUENCE</scope>
    <source>
        <strain evidence="1">AT1</strain>
    </source>
</reference>
<evidence type="ECO:0000313" key="1">
    <source>
        <dbReference type="EMBL" id="KAI8538532.1"/>
    </source>
</evidence>
<comment type="caution">
    <text evidence="1">The sequence shown here is derived from an EMBL/GenBank/DDBJ whole genome shotgun (WGS) entry which is preliminary data.</text>
</comment>
<accession>A0ACC0MDA3</accession>
<name>A0ACC0MDA3_RHOML</name>
<organism evidence="1 2">
    <name type="scientific">Rhododendron molle</name>
    <name type="common">Chinese azalea</name>
    <name type="synonym">Azalea mollis</name>
    <dbReference type="NCBI Taxonomy" id="49168"/>
    <lineage>
        <taxon>Eukaryota</taxon>
        <taxon>Viridiplantae</taxon>
        <taxon>Streptophyta</taxon>
        <taxon>Embryophyta</taxon>
        <taxon>Tracheophyta</taxon>
        <taxon>Spermatophyta</taxon>
        <taxon>Magnoliopsida</taxon>
        <taxon>eudicotyledons</taxon>
        <taxon>Gunneridae</taxon>
        <taxon>Pentapetalae</taxon>
        <taxon>asterids</taxon>
        <taxon>Ericales</taxon>
        <taxon>Ericaceae</taxon>
        <taxon>Ericoideae</taxon>
        <taxon>Rhodoreae</taxon>
        <taxon>Rhododendron</taxon>
    </lineage>
</organism>